<keyword evidence="2" id="KW-1185">Reference proteome</keyword>
<comment type="caution">
    <text evidence="1">The sequence shown here is derived from an EMBL/GenBank/DDBJ whole genome shotgun (WGS) entry which is preliminary data.</text>
</comment>
<gene>
    <name evidence="1" type="ORF">H8S54_10365</name>
</gene>
<evidence type="ECO:0000313" key="1">
    <source>
        <dbReference type="EMBL" id="MBC5651509.1"/>
    </source>
</evidence>
<reference evidence="1 2" key="1">
    <citation type="submission" date="2020-08" db="EMBL/GenBank/DDBJ databases">
        <title>Genome public.</title>
        <authorList>
            <person name="Liu C."/>
            <person name="Sun Q."/>
        </authorList>
    </citation>
    <scope>NUCLEOTIDE SEQUENCE [LARGE SCALE GENOMIC DNA]</scope>
    <source>
        <strain evidence="1 2">BX17</strain>
    </source>
</reference>
<dbReference type="RefSeq" id="WP_021925111.1">
    <property type="nucleotide sequence ID" value="NZ_JACOOT010000023.1"/>
</dbReference>
<dbReference type="Proteomes" id="UP000652847">
    <property type="component" value="Unassembled WGS sequence"/>
</dbReference>
<protein>
    <submittedName>
        <fullName evidence="1">Phosphohydrolase</fullName>
    </submittedName>
</protein>
<evidence type="ECO:0000313" key="2">
    <source>
        <dbReference type="Proteomes" id="UP000652847"/>
    </source>
</evidence>
<proteinExistence type="predicted"/>
<dbReference type="EMBL" id="JACOOT010000023">
    <property type="protein sequence ID" value="MBC5651509.1"/>
    <property type="molecule type" value="Genomic_DNA"/>
</dbReference>
<dbReference type="AlphaFoldDB" id="A0A8I0AJK2"/>
<keyword evidence="1" id="KW-0378">Hydrolase</keyword>
<organism evidence="1 2">
    <name type="scientific">Blautia segnis</name>
    <dbReference type="NCBI Taxonomy" id="2763030"/>
    <lineage>
        <taxon>Bacteria</taxon>
        <taxon>Bacillati</taxon>
        <taxon>Bacillota</taxon>
        <taxon>Clostridia</taxon>
        <taxon>Lachnospirales</taxon>
        <taxon>Lachnospiraceae</taxon>
        <taxon>Blautia</taxon>
    </lineage>
</organism>
<dbReference type="GO" id="GO:0016787">
    <property type="term" value="F:hydrolase activity"/>
    <property type="evidence" value="ECO:0007669"/>
    <property type="project" value="UniProtKB-KW"/>
</dbReference>
<accession>A0A8I0AJK2</accession>
<sequence length="141" mass="16389">MEPDRKTAEQALKEAYQSNPGVWVDHSRYVALACENIARRCADLDSEKAYILERGWEKAAQICISHAFMIQDIRTFIGKFDVSEEDYQFMEQFVDVTIRYGVHPATIDRWKKILEIKEYFQGKMGCPIYEVLPGVVENSMK</sequence>
<name>A0A8I0AJK2_9FIRM</name>